<keyword evidence="1" id="KW-0472">Membrane</keyword>
<sequence>MKLHKNLMFILVPFILVGGKVLLSGIIILLLLEGMIYLNVYRQYKKQLELLLYEFPMWLRELQCLLAYNTVYQAIKLSYPIAPKSLRGSIKELVRGIEVQPSSIGPYHNFLKDYDSLEVRKVMKVLHRVSVSGTNDANIRLNAMIVESHHWLMFSRNQKKEVRITHVSALGLIPLICVGLLFLLLMGLVVVSLMEGG</sequence>
<keyword evidence="1" id="KW-1133">Transmembrane helix</keyword>
<evidence type="ECO:0000313" key="3">
    <source>
        <dbReference type="Proteomes" id="UP000278804"/>
    </source>
</evidence>
<keyword evidence="1" id="KW-0812">Transmembrane</keyword>
<feature type="transmembrane region" description="Helical" evidence="1">
    <location>
        <begin position="169"/>
        <end position="194"/>
    </location>
</feature>
<keyword evidence="3" id="KW-1185">Reference proteome</keyword>
<dbReference type="KEGG" id="eri:EEI45_08300"/>
<gene>
    <name evidence="2" type="ORF">EEI45_08300</name>
</gene>
<dbReference type="Proteomes" id="UP000278804">
    <property type="component" value="Chromosome"/>
</dbReference>
<accession>A0A3Q8S391</accession>
<proteinExistence type="predicted"/>
<dbReference type="AlphaFoldDB" id="A0A3Q8S391"/>
<evidence type="ECO:0000313" key="2">
    <source>
        <dbReference type="EMBL" id="AZK44774.1"/>
    </source>
</evidence>
<reference evidence="2 3" key="1">
    <citation type="journal article" date="2020" name="Int. J. Syst. Evol. Microbiol.">
        <title>Description of Erysipelothrix piscisicarius sp. nov., an emergent fish pathogen, and assessment of virulence using a tiger barb (Puntigrus tetrazona) infection model.</title>
        <authorList>
            <person name="Pomaranski E.K."/>
            <person name="Griffin M.J."/>
            <person name="Camus A.C."/>
            <person name="Armwood A.R."/>
            <person name="Shelley J."/>
            <person name="Waldbieser G.C."/>
            <person name="LaFrentz B.R."/>
            <person name="Garcia J.C."/>
            <person name="Yanong R."/>
            <person name="Soto E."/>
        </authorList>
    </citation>
    <scope>NUCLEOTIDE SEQUENCE [LARGE SCALE GENOMIC DNA]</scope>
    <source>
        <strain evidence="2 3">15TAL0474</strain>
    </source>
</reference>
<name>A0A3Q8S391_9FIRM</name>
<evidence type="ECO:0000256" key="1">
    <source>
        <dbReference type="SAM" id="Phobius"/>
    </source>
</evidence>
<dbReference type="EMBL" id="CP034234">
    <property type="protein sequence ID" value="AZK44774.1"/>
    <property type="molecule type" value="Genomic_DNA"/>
</dbReference>
<organism evidence="2 3">
    <name type="scientific">Erysipelothrix piscisicarius</name>
    <dbReference type="NCBI Taxonomy" id="2485784"/>
    <lineage>
        <taxon>Bacteria</taxon>
        <taxon>Bacillati</taxon>
        <taxon>Bacillota</taxon>
        <taxon>Erysipelotrichia</taxon>
        <taxon>Erysipelotrichales</taxon>
        <taxon>Erysipelotrichaceae</taxon>
        <taxon>Erysipelothrix</taxon>
    </lineage>
</organism>
<feature type="transmembrane region" description="Helical" evidence="1">
    <location>
        <begin position="6"/>
        <end position="32"/>
    </location>
</feature>
<evidence type="ECO:0008006" key="4">
    <source>
        <dbReference type="Google" id="ProtNLM"/>
    </source>
</evidence>
<protein>
    <recommendedName>
        <fullName evidence="4">Type II secretion system protein GspF domain-containing protein</fullName>
    </recommendedName>
</protein>